<dbReference type="AlphaFoldDB" id="A0A1F5VI26"/>
<evidence type="ECO:0000256" key="1">
    <source>
        <dbReference type="SAM" id="Phobius"/>
    </source>
</evidence>
<evidence type="ECO:0000313" key="2">
    <source>
        <dbReference type="EMBL" id="OGF63127.1"/>
    </source>
</evidence>
<dbReference type="STRING" id="1817863.A2Y62_07485"/>
<feature type="transmembrane region" description="Helical" evidence="1">
    <location>
        <begin position="35"/>
        <end position="56"/>
    </location>
</feature>
<dbReference type="EMBL" id="MFGW01000168">
    <property type="protein sequence ID" value="OGF63127.1"/>
    <property type="molecule type" value="Genomic_DNA"/>
</dbReference>
<keyword evidence="1" id="KW-0812">Transmembrane</keyword>
<dbReference type="Proteomes" id="UP000178943">
    <property type="component" value="Unassembled WGS sequence"/>
</dbReference>
<accession>A0A1F5VI26</accession>
<proteinExistence type="predicted"/>
<name>A0A1F5VI26_9BACT</name>
<evidence type="ECO:0000313" key="3">
    <source>
        <dbReference type="Proteomes" id="UP000178943"/>
    </source>
</evidence>
<keyword evidence="1" id="KW-1133">Transmembrane helix</keyword>
<gene>
    <name evidence="2" type="ORF">A2Y62_07485</name>
</gene>
<reference evidence="2 3" key="1">
    <citation type="journal article" date="2016" name="Nat. Commun.">
        <title>Thousands of microbial genomes shed light on interconnected biogeochemical processes in an aquifer system.</title>
        <authorList>
            <person name="Anantharaman K."/>
            <person name="Brown C.T."/>
            <person name="Hug L.A."/>
            <person name="Sharon I."/>
            <person name="Castelle C.J."/>
            <person name="Probst A.J."/>
            <person name="Thomas B.C."/>
            <person name="Singh A."/>
            <person name="Wilkins M.J."/>
            <person name="Karaoz U."/>
            <person name="Brodie E.L."/>
            <person name="Williams K.H."/>
            <person name="Hubbard S.S."/>
            <person name="Banfield J.F."/>
        </authorList>
    </citation>
    <scope>NUCLEOTIDE SEQUENCE [LARGE SCALE GENOMIC DNA]</scope>
</reference>
<organism evidence="2 3">
    <name type="scientific">Candidatus Fischerbacteria bacterium RBG_13_37_8</name>
    <dbReference type="NCBI Taxonomy" id="1817863"/>
    <lineage>
        <taxon>Bacteria</taxon>
        <taxon>Candidatus Fischeribacteriota</taxon>
    </lineage>
</organism>
<comment type="caution">
    <text evidence="2">The sequence shown here is derived from an EMBL/GenBank/DDBJ whole genome shotgun (WGS) entry which is preliminary data.</text>
</comment>
<sequence>MRYIYLLLILLAGIAFVLGSIEKIYGTPENWYPPLSLWRFAIGCLAFAIVFVLLDIRDYLVSKKKE</sequence>
<protein>
    <submittedName>
        <fullName evidence="2">Uncharacterized protein</fullName>
    </submittedName>
</protein>
<keyword evidence="1" id="KW-0472">Membrane</keyword>